<dbReference type="Proteomes" id="UP001651158">
    <property type="component" value="Unassembled WGS sequence"/>
</dbReference>
<dbReference type="PROSITE" id="PS50948">
    <property type="entry name" value="PAN"/>
    <property type="match status" value="1"/>
</dbReference>
<feature type="transmembrane region" description="Helical" evidence="2">
    <location>
        <begin position="39"/>
        <end position="57"/>
    </location>
</feature>
<dbReference type="Gene3D" id="2.60.120.260">
    <property type="entry name" value="Galactose-binding domain-like"/>
    <property type="match status" value="1"/>
</dbReference>
<evidence type="ECO:0000256" key="1">
    <source>
        <dbReference type="SAM" id="MobiDB-lite"/>
    </source>
</evidence>
<dbReference type="Gene3D" id="3.50.4.10">
    <property type="entry name" value="Hepatocyte Growth Factor"/>
    <property type="match status" value="1"/>
</dbReference>
<feature type="region of interest" description="Disordered" evidence="1">
    <location>
        <begin position="1"/>
        <end position="20"/>
    </location>
</feature>
<dbReference type="Pfam" id="PF00024">
    <property type="entry name" value="PAN_1"/>
    <property type="match status" value="1"/>
</dbReference>
<comment type="caution">
    <text evidence="4">The sequence shown here is derived from an EMBL/GenBank/DDBJ whole genome shotgun (WGS) entry which is preliminary data.</text>
</comment>
<dbReference type="InterPro" id="IPR003609">
    <property type="entry name" value="Pan_app"/>
</dbReference>
<feature type="transmembrane region" description="Helical" evidence="2">
    <location>
        <begin position="656"/>
        <end position="678"/>
    </location>
</feature>
<protein>
    <recommendedName>
        <fullName evidence="3">Apple domain-containing protein</fullName>
    </recommendedName>
</protein>
<evidence type="ECO:0000313" key="5">
    <source>
        <dbReference type="Proteomes" id="UP001651158"/>
    </source>
</evidence>
<evidence type="ECO:0000259" key="3">
    <source>
        <dbReference type="PROSITE" id="PS50948"/>
    </source>
</evidence>
<accession>A0ABR4Q9J5</accession>
<sequence>MTVSQSFEEGTIKYRGPPSSRDDVQAGVEWTHQWLSSPVSMVLLGFLALALFIGSINSTKLQLLSTKNAIAYANSVAENSSPAYAIDEEVSVNHPTCFRSRPGHLDPDNFNWLAVDLGIVTWNITEVYLVLNSNTTDISDLEVFVTTRMHSAVHYSGEMNGTAGLPWHAYSLCGSTTSDYNSATSATVRCTAPLHGRWLLVRRHQQPLQVCLLAVYVRKENRCFKPVDLTPSIYARANEFRLERHTSLEQCRESCAETPSCQGLAFSKQSRRHSTGLCRLFRGSTDIGATDDTKYDSQLISCEGNCRLEQNECNLGRVFPLIRIEEEDGTNEDDALPIVSIWRIEEPKDLADETQLQKTLFALRFNGRITCEAESCGEVLVVLVDGEGEERICSSIDTDLVSVLDRYTIRCHNAVTTSDTVAIKLIPSVRASSTPKLQITNGHARFLLTESNESQSFSTHSILPEELRSRHSEPLFTAFPIVEYNFFTTENSNDQLETFGVSTESSHEGIDTPSDTLLSTTVEEISSIPFESTEYQDVYLPDTASSMKSKGVQKSADSAVFDKSVSVAEEDFLQLSDLPVDSNISPQPNQVTSTPSTLPQARNALKTAQVQPPNPLQNDAEVLPQEMQNASKEAKVNATLLNLLTAGTGSNSITNLVMTIVIVSIVVLVAIAAAVWFFCVHGK</sequence>
<keyword evidence="2" id="KW-0472">Membrane</keyword>
<keyword evidence="2" id="KW-1133">Transmembrane helix</keyword>
<keyword evidence="2" id="KW-0812">Transmembrane</keyword>
<dbReference type="EMBL" id="JAKROA010000006">
    <property type="protein sequence ID" value="KAL5106398.1"/>
    <property type="molecule type" value="Genomic_DNA"/>
</dbReference>
<organism evidence="4 5">
    <name type="scientific">Taenia crassiceps</name>
    <dbReference type="NCBI Taxonomy" id="6207"/>
    <lineage>
        <taxon>Eukaryota</taxon>
        <taxon>Metazoa</taxon>
        <taxon>Spiralia</taxon>
        <taxon>Lophotrochozoa</taxon>
        <taxon>Platyhelminthes</taxon>
        <taxon>Cestoda</taxon>
        <taxon>Eucestoda</taxon>
        <taxon>Cyclophyllidea</taxon>
        <taxon>Taeniidae</taxon>
        <taxon>Taenia</taxon>
    </lineage>
</organism>
<name>A0ABR4Q9J5_9CEST</name>
<keyword evidence="5" id="KW-1185">Reference proteome</keyword>
<evidence type="ECO:0000256" key="2">
    <source>
        <dbReference type="SAM" id="Phobius"/>
    </source>
</evidence>
<evidence type="ECO:0000313" key="4">
    <source>
        <dbReference type="EMBL" id="KAL5106398.1"/>
    </source>
</evidence>
<proteinExistence type="predicted"/>
<gene>
    <name evidence="4" type="ORF">TcWFU_008697</name>
</gene>
<feature type="domain" description="Apple" evidence="3">
    <location>
        <begin position="223"/>
        <end position="302"/>
    </location>
</feature>
<reference evidence="4 5" key="1">
    <citation type="journal article" date="2022" name="Front. Cell. Infect. Microbiol.">
        <title>The Genomes of Two Strains of Taenia crassiceps the Animal Model for the Study of Human Cysticercosis.</title>
        <authorList>
            <person name="Bobes R.J."/>
            <person name="Estrada K."/>
            <person name="Rios-Valencia D.G."/>
            <person name="Calderon-Gallegos A."/>
            <person name="de la Torre P."/>
            <person name="Carrero J.C."/>
            <person name="Sanchez-Flores A."/>
            <person name="Laclette J.P."/>
        </authorList>
    </citation>
    <scope>NUCLEOTIDE SEQUENCE [LARGE SCALE GENOMIC DNA]</scope>
    <source>
        <strain evidence="4">WFUcys</strain>
    </source>
</reference>